<sequence>MPIPGDIFIPYMESTLHFFGIQSRMIYEEIIFALFERLEHLEETGLFFFQGFMASLVGDV</sequence>
<organism evidence="1">
    <name type="scientific">bioreactor metagenome</name>
    <dbReference type="NCBI Taxonomy" id="1076179"/>
    <lineage>
        <taxon>unclassified sequences</taxon>
        <taxon>metagenomes</taxon>
        <taxon>ecological metagenomes</taxon>
    </lineage>
</organism>
<protein>
    <submittedName>
        <fullName evidence="1">Uncharacterized protein</fullName>
    </submittedName>
</protein>
<accession>A0A645G1N2</accession>
<reference evidence="1" key="1">
    <citation type="submission" date="2019-08" db="EMBL/GenBank/DDBJ databases">
        <authorList>
            <person name="Kucharzyk K."/>
            <person name="Murdoch R.W."/>
            <person name="Higgins S."/>
            <person name="Loffler F."/>
        </authorList>
    </citation>
    <scope>NUCLEOTIDE SEQUENCE</scope>
</reference>
<dbReference type="AlphaFoldDB" id="A0A645G1N2"/>
<evidence type="ECO:0000313" key="1">
    <source>
        <dbReference type="EMBL" id="MPN19800.1"/>
    </source>
</evidence>
<proteinExistence type="predicted"/>
<comment type="caution">
    <text evidence="1">The sequence shown here is derived from an EMBL/GenBank/DDBJ whole genome shotgun (WGS) entry which is preliminary data.</text>
</comment>
<dbReference type="EMBL" id="VSSQ01067408">
    <property type="protein sequence ID" value="MPN19800.1"/>
    <property type="molecule type" value="Genomic_DNA"/>
</dbReference>
<gene>
    <name evidence="1" type="ORF">SDC9_167172</name>
</gene>
<name>A0A645G1N2_9ZZZZ</name>